<evidence type="ECO:0000259" key="7">
    <source>
        <dbReference type="Pfam" id="PF00732"/>
    </source>
</evidence>
<dbReference type="InterPro" id="IPR006076">
    <property type="entry name" value="FAD-dep_OxRdtase"/>
</dbReference>
<evidence type="ECO:0000256" key="1">
    <source>
        <dbReference type="ARBA" id="ARBA00001974"/>
    </source>
</evidence>
<evidence type="ECO:0000256" key="3">
    <source>
        <dbReference type="ARBA" id="ARBA00022630"/>
    </source>
</evidence>
<dbReference type="SUPFAM" id="SSF51905">
    <property type="entry name" value="FAD/NAD(P)-binding domain"/>
    <property type="match status" value="1"/>
</dbReference>
<reference evidence="10 11" key="1">
    <citation type="submission" date="2020-07" db="EMBL/GenBank/DDBJ databases">
        <title>Sequencing the genomes of 1000 actinobacteria strains.</title>
        <authorList>
            <person name="Klenk H.-P."/>
        </authorList>
    </citation>
    <scope>NUCLEOTIDE SEQUENCE [LARGE SCALE GENOMIC DNA]</scope>
    <source>
        <strain evidence="10 11">DSM 18248</strain>
    </source>
</reference>
<dbReference type="Pfam" id="PF00732">
    <property type="entry name" value="GMC_oxred_N"/>
    <property type="match status" value="1"/>
</dbReference>
<feature type="domain" description="FAD dependent oxidoreductase" evidence="8">
    <location>
        <begin position="5"/>
        <end position="52"/>
    </location>
</feature>
<dbReference type="InterPro" id="IPR036188">
    <property type="entry name" value="FAD/NAD-bd_sf"/>
</dbReference>
<gene>
    <name evidence="10" type="ORF">BKA05_003519</name>
</gene>
<comment type="similarity">
    <text evidence="2">Belongs to the GMC oxidoreductase family.</text>
</comment>
<organism evidence="10 11">
    <name type="scientific">Nocardioides marinus</name>
    <dbReference type="NCBI Taxonomy" id="374514"/>
    <lineage>
        <taxon>Bacteria</taxon>
        <taxon>Bacillati</taxon>
        <taxon>Actinomycetota</taxon>
        <taxon>Actinomycetes</taxon>
        <taxon>Propionibacteriales</taxon>
        <taxon>Nocardioidaceae</taxon>
        <taxon>Nocardioides</taxon>
    </lineage>
</organism>
<dbReference type="InterPro" id="IPR007867">
    <property type="entry name" value="GMC_OxRtase_C"/>
</dbReference>
<evidence type="ECO:0000256" key="2">
    <source>
        <dbReference type="ARBA" id="ARBA00010790"/>
    </source>
</evidence>
<feature type="domain" description="Glucose-methanol-choline oxidoreductase C-terminal" evidence="9">
    <location>
        <begin position="431"/>
        <end position="553"/>
    </location>
</feature>
<dbReference type="GO" id="GO:0050660">
    <property type="term" value="F:flavin adenine dinucleotide binding"/>
    <property type="evidence" value="ECO:0007669"/>
    <property type="project" value="InterPro"/>
</dbReference>
<evidence type="ECO:0000256" key="6">
    <source>
        <dbReference type="SAM" id="MobiDB-lite"/>
    </source>
</evidence>
<dbReference type="PANTHER" id="PTHR42784">
    <property type="entry name" value="PYRANOSE 2-OXIDASE"/>
    <property type="match status" value="1"/>
</dbReference>
<sequence length="568" mass="60109">MSREAVVVGSGAAGSAAAWELARRGWDVTVLERGRNLRPGLGQRPSGRLGTEYGSDEVKGYRGFGFPDAELEPYTTRTQAEASSGVARSAQGALGQLGAAVGGTSLHYNAKTPRFWKQDFSLLSDHGPIDGAQVADWPIGYDDLAPYYDLVERQVGVQGDRSAMPARTLEQSPRRRDFPMPPNPTGYAAGLLAEGARLVGMEPYPYPAAVNSEPRKGRPACNSCGMCSGFGCPINARGDALVSFLNPALRTGRVRVIERAFVDRVETTGNGRRARAVRYRDVRGKVHRIQASTVVLAGSPINTARLLLMSANRAHPTGLGNRSDQVGRNMMFHNFTIAAAFFPFTVHPLRAQSTTLQIDDLVGPFTGPEVSALGVPYLVGGIIQLGSGGPPINGAQLMAGFAGYGAAHKAAMRVGPHAGVAGSQLVHQDLPQAENRVDLDPDVTDFLGNPAARITYSPHRHEQAAAAYLGAQMLAAHQAAPQSIGAIVLPFPLINQGITYTAHLAGTARMGDDPRTSVCASSGRLHDVDNVFVADASTFPTFPGFNPTLTIMANSIRIARGIADGSAV</sequence>
<evidence type="ECO:0000256" key="5">
    <source>
        <dbReference type="ARBA" id="ARBA00023002"/>
    </source>
</evidence>
<comment type="cofactor">
    <cofactor evidence="1">
        <name>FAD</name>
        <dbReference type="ChEBI" id="CHEBI:57692"/>
    </cofactor>
</comment>
<keyword evidence="4" id="KW-0274">FAD</keyword>
<dbReference type="EMBL" id="JACBZI010000001">
    <property type="protein sequence ID" value="NYI12004.1"/>
    <property type="molecule type" value="Genomic_DNA"/>
</dbReference>
<evidence type="ECO:0000313" key="10">
    <source>
        <dbReference type="EMBL" id="NYI12004.1"/>
    </source>
</evidence>
<name>A0A7Y9YJ63_9ACTN</name>
<keyword evidence="3" id="KW-0285">Flavoprotein</keyword>
<dbReference type="RefSeq" id="WP_179532614.1">
    <property type="nucleotide sequence ID" value="NZ_BAAAPP010000001.1"/>
</dbReference>
<dbReference type="InterPro" id="IPR051473">
    <property type="entry name" value="P2Ox-like"/>
</dbReference>
<evidence type="ECO:0000313" key="11">
    <source>
        <dbReference type="Proteomes" id="UP000537326"/>
    </source>
</evidence>
<evidence type="ECO:0000256" key="4">
    <source>
        <dbReference type="ARBA" id="ARBA00022827"/>
    </source>
</evidence>
<feature type="domain" description="Glucose-methanol-choline oxidoreductase N-terminal" evidence="7">
    <location>
        <begin position="219"/>
        <end position="333"/>
    </location>
</feature>
<dbReference type="PANTHER" id="PTHR42784:SF1">
    <property type="entry name" value="PYRANOSE 2-OXIDASE"/>
    <property type="match status" value="1"/>
</dbReference>
<dbReference type="InterPro" id="IPR000172">
    <property type="entry name" value="GMC_OxRdtase_N"/>
</dbReference>
<comment type="caution">
    <text evidence="10">The sequence shown here is derived from an EMBL/GenBank/DDBJ whole genome shotgun (WGS) entry which is preliminary data.</text>
</comment>
<keyword evidence="5" id="KW-0560">Oxidoreductase</keyword>
<feature type="region of interest" description="Disordered" evidence="6">
    <location>
        <begin position="161"/>
        <end position="182"/>
    </location>
</feature>
<dbReference type="Pfam" id="PF01266">
    <property type="entry name" value="DAO"/>
    <property type="match status" value="1"/>
</dbReference>
<dbReference type="AlphaFoldDB" id="A0A7Y9YJ63"/>
<evidence type="ECO:0000259" key="9">
    <source>
        <dbReference type="Pfam" id="PF05199"/>
    </source>
</evidence>
<dbReference type="GO" id="GO:0016614">
    <property type="term" value="F:oxidoreductase activity, acting on CH-OH group of donors"/>
    <property type="evidence" value="ECO:0007669"/>
    <property type="project" value="InterPro"/>
</dbReference>
<dbReference type="Gene3D" id="3.50.50.60">
    <property type="entry name" value="FAD/NAD(P)-binding domain"/>
    <property type="match status" value="2"/>
</dbReference>
<protein>
    <submittedName>
        <fullName evidence="10">Choline dehydrogenase-like flavoprotein</fullName>
    </submittedName>
</protein>
<proteinExistence type="inferred from homology"/>
<accession>A0A7Y9YJ63</accession>
<keyword evidence="11" id="KW-1185">Reference proteome</keyword>
<evidence type="ECO:0000259" key="8">
    <source>
        <dbReference type="Pfam" id="PF01266"/>
    </source>
</evidence>
<dbReference type="Proteomes" id="UP000537326">
    <property type="component" value="Unassembled WGS sequence"/>
</dbReference>
<dbReference type="Pfam" id="PF05199">
    <property type="entry name" value="GMC_oxred_C"/>
    <property type="match status" value="1"/>
</dbReference>